<comment type="caution">
    <text evidence="2">The sequence shown here is derived from an EMBL/GenBank/DDBJ whole genome shotgun (WGS) entry which is preliminary data.</text>
</comment>
<gene>
    <name evidence="2" type="ORF">HDF17_001173</name>
</gene>
<keyword evidence="1" id="KW-0812">Transmembrane</keyword>
<keyword evidence="1" id="KW-0472">Membrane</keyword>
<feature type="transmembrane region" description="Helical" evidence="1">
    <location>
        <begin position="400"/>
        <end position="420"/>
    </location>
</feature>
<proteinExistence type="predicted"/>
<feature type="transmembrane region" description="Helical" evidence="1">
    <location>
        <begin position="274"/>
        <end position="297"/>
    </location>
</feature>
<feature type="transmembrane region" description="Helical" evidence="1">
    <location>
        <begin position="60"/>
        <end position="81"/>
    </location>
</feature>
<keyword evidence="1" id="KW-1133">Transmembrane helix</keyword>
<dbReference type="EMBL" id="JACCCW010000001">
    <property type="protein sequence ID" value="NYF78886.1"/>
    <property type="molecule type" value="Genomic_DNA"/>
</dbReference>
<accession>A0A7Y9PFD3</accession>
<name>A0A7Y9PFD3_9BACT</name>
<evidence type="ECO:0000313" key="3">
    <source>
        <dbReference type="Proteomes" id="UP000589520"/>
    </source>
</evidence>
<organism evidence="2 3">
    <name type="scientific">Granulicella arctica</name>
    <dbReference type="NCBI Taxonomy" id="940613"/>
    <lineage>
        <taxon>Bacteria</taxon>
        <taxon>Pseudomonadati</taxon>
        <taxon>Acidobacteriota</taxon>
        <taxon>Terriglobia</taxon>
        <taxon>Terriglobales</taxon>
        <taxon>Acidobacteriaceae</taxon>
        <taxon>Granulicella</taxon>
    </lineage>
</organism>
<feature type="transmembrane region" description="Helical" evidence="1">
    <location>
        <begin position="181"/>
        <end position="204"/>
    </location>
</feature>
<feature type="transmembrane region" description="Helical" evidence="1">
    <location>
        <begin position="136"/>
        <end position="161"/>
    </location>
</feature>
<feature type="transmembrane region" description="Helical" evidence="1">
    <location>
        <begin position="357"/>
        <end position="380"/>
    </location>
</feature>
<feature type="transmembrane region" description="Helical" evidence="1">
    <location>
        <begin position="512"/>
        <end position="531"/>
    </location>
</feature>
<reference evidence="2 3" key="1">
    <citation type="submission" date="2020-07" db="EMBL/GenBank/DDBJ databases">
        <title>Genomic Encyclopedia of Type Strains, Phase IV (KMG-V): Genome sequencing to study the core and pangenomes of soil and plant-associated prokaryotes.</title>
        <authorList>
            <person name="Whitman W."/>
        </authorList>
    </citation>
    <scope>NUCLEOTIDE SEQUENCE [LARGE SCALE GENOMIC DNA]</scope>
    <source>
        <strain evidence="2 3">X4EP2</strain>
    </source>
</reference>
<feature type="transmembrane region" description="Helical" evidence="1">
    <location>
        <begin position="216"/>
        <end position="235"/>
    </location>
</feature>
<dbReference type="RefSeq" id="WP_179488676.1">
    <property type="nucleotide sequence ID" value="NZ_JACCCW010000001.1"/>
</dbReference>
<dbReference type="Proteomes" id="UP000589520">
    <property type="component" value="Unassembled WGS sequence"/>
</dbReference>
<feature type="transmembrane region" description="Helical" evidence="1">
    <location>
        <begin position="537"/>
        <end position="556"/>
    </location>
</feature>
<evidence type="ECO:0000256" key="1">
    <source>
        <dbReference type="SAM" id="Phobius"/>
    </source>
</evidence>
<protein>
    <submittedName>
        <fullName evidence="2">Uncharacterized protein</fullName>
    </submittedName>
</protein>
<feature type="transmembrane region" description="Helical" evidence="1">
    <location>
        <begin position="472"/>
        <end position="492"/>
    </location>
</feature>
<dbReference type="AlphaFoldDB" id="A0A7Y9PFD3"/>
<feature type="transmembrane region" description="Helical" evidence="1">
    <location>
        <begin position="93"/>
        <end position="115"/>
    </location>
</feature>
<feature type="transmembrane region" description="Helical" evidence="1">
    <location>
        <begin position="441"/>
        <end position="460"/>
    </location>
</feature>
<keyword evidence="3" id="KW-1185">Reference proteome</keyword>
<sequence length="587" mass="64476">MSSKDAGPAVLSLQVQAAMGAPRQRGGPFEVLVRHFLDRLLSSESLGSGEEATTRATQMAYAVALPGLLVALFLSPLYHAPSPRLFWSQASDHFFYVMYGFVVMGLVTVLQWDLLFPDLLDVYVLASMPITAKRLLLARIMSLTIFLGTILVGTNILGVIFLPSIADLHGIWWRHIASHAVAVGIGGLFASTSLIALQGMFICFLGQRVARKVSPLVQVLCIVVLLTILFLFPVLSHFLKPLLESNSTAVRWFPPFWFLGIYERLLWGDVAPPIFYGLAHTGLSLTAVTTGLALVAYPLAYARRVKQVVEGTGMRSEGSWGRPFHTLLHATFLRNPRRRAIYHLVGQTLWRTQRLRLLLAVFAGLGLAMATAETVTLHIGDTSIGFGLSPYGMRLAVPVMAFWTVAGLRTALLSPIGRAGGWALRVIHGRPKFDHLRATEMWVAISTAIVALATVVILHSVASAELHGGRVVLVQVMVAIGVSVLLTEAFFLRVMAIPFTEEHPYSVNDLSFVVVIYFLLFPVFALTIVGYEPWMEASAGHLLCTLAGTVAVCWFLRWMRTRYVAADACRLDMEEEILIPGEMGLRG</sequence>
<evidence type="ECO:0000313" key="2">
    <source>
        <dbReference type="EMBL" id="NYF78886.1"/>
    </source>
</evidence>